<gene>
    <name evidence="1" type="ORF">Acr_00g0075350</name>
</gene>
<name>A0A7J0DUF6_9ERIC</name>
<reference evidence="2" key="1">
    <citation type="submission" date="2019-07" db="EMBL/GenBank/DDBJ databases">
        <title>De Novo Assembly of kiwifruit Actinidia rufa.</title>
        <authorList>
            <person name="Sugita-Konishi S."/>
            <person name="Sato K."/>
            <person name="Mori E."/>
            <person name="Abe Y."/>
            <person name="Kisaki G."/>
            <person name="Hamano K."/>
            <person name="Suezawa K."/>
            <person name="Otani M."/>
            <person name="Fukuda T."/>
            <person name="Manabe T."/>
            <person name="Gomi K."/>
            <person name="Tabuchi M."/>
            <person name="Akimitsu K."/>
            <person name="Kataoka I."/>
        </authorList>
    </citation>
    <scope>NUCLEOTIDE SEQUENCE [LARGE SCALE GENOMIC DNA]</scope>
    <source>
        <strain evidence="2">cv. Fuchu</strain>
    </source>
</reference>
<accession>A0A7J0DUF6</accession>
<evidence type="ECO:0000313" key="1">
    <source>
        <dbReference type="EMBL" id="GFS41612.1"/>
    </source>
</evidence>
<sequence length="145" mass="15863">MLQELMISSTELMLQIGPGPVDPPGVQPGLGMGWAGPFRHVSGPMPTVNWTRAGYPSEALEVANRSLGEATQRPLHHFTSEDLNPCSQAVMMFLKTQALEVPNRSLGEATQRSVRDLVLNKPFSLLVTVVAATVWCLNLTEKRQI</sequence>
<evidence type="ECO:0000313" key="2">
    <source>
        <dbReference type="Proteomes" id="UP000585474"/>
    </source>
</evidence>
<comment type="caution">
    <text evidence="1">The sequence shown here is derived from an EMBL/GenBank/DDBJ whole genome shotgun (WGS) entry which is preliminary data.</text>
</comment>
<organism evidence="1 2">
    <name type="scientific">Actinidia rufa</name>
    <dbReference type="NCBI Taxonomy" id="165716"/>
    <lineage>
        <taxon>Eukaryota</taxon>
        <taxon>Viridiplantae</taxon>
        <taxon>Streptophyta</taxon>
        <taxon>Embryophyta</taxon>
        <taxon>Tracheophyta</taxon>
        <taxon>Spermatophyta</taxon>
        <taxon>Magnoliopsida</taxon>
        <taxon>eudicotyledons</taxon>
        <taxon>Gunneridae</taxon>
        <taxon>Pentapetalae</taxon>
        <taxon>asterids</taxon>
        <taxon>Ericales</taxon>
        <taxon>Actinidiaceae</taxon>
        <taxon>Actinidia</taxon>
    </lineage>
</organism>
<protein>
    <submittedName>
        <fullName evidence="1">Uncharacterized protein</fullName>
    </submittedName>
</protein>
<proteinExistence type="predicted"/>
<dbReference type="Proteomes" id="UP000585474">
    <property type="component" value="Unassembled WGS sequence"/>
</dbReference>
<dbReference type="EMBL" id="BJWL01000384">
    <property type="protein sequence ID" value="GFS41612.1"/>
    <property type="molecule type" value="Genomic_DNA"/>
</dbReference>
<dbReference type="AlphaFoldDB" id="A0A7J0DUF6"/>
<keyword evidence="2" id="KW-1185">Reference proteome</keyword>